<name>A0ACB8UY96_9EURO</name>
<organism evidence="1">
    <name type="scientific">Ophidiomyces ophidiicola</name>
    <dbReference type="NCBI Taxonomy" id="1387563"/>
    <lineage>
        <taxon>Eukaryota</taxon>
        <taxon>Fungi</taxon>
        <taxon>Dikarya</taxon>
        <taxon>Ascomycota</taxon>
        <taxon>Pezizomycotina</taxon>
        <taxon>Eurotiomycetes</taxon>
        <taxon>Eurotiomycetidae</taxon>
        <taxon>Onygenales</taxon>
        <taxon>Onygenaceae</taxon>
        <taxon>Ophidiomyces</taxon>
    </lineage>
</organism>
<reference evidence="1" key="1">
    <citation type="journal article" date="2022" name="bioRxiv">
        <title>Population genetic analysis of Ophidiomyces ophidiicola, the causative agent of snake fungal disease, indicates recent introductions to the USA.</title>
        <authorList>
            <person name="Ladner J.T."/>
            <person name="Palmer J.M."/>
            <person name="Ettinger C.L."/>
            <person name="Stajich J.E."/>
            <person name="Farrell T.M."/>
            <person name="Glorioso B.M."/>
            <person name="Lawson B."/>
            <person name="Price S.J."/>
            <person name="Stengle A.G."/>
            <person name="Grear D.A."/>
            <person name="Lorch J.M."/>
        </authorList>
    </citation>
    <scope>NUCLEOTIDE SEQUENCE</scope>
    <source>
        <strain evidence="1">NWHC 24266-5</strain>
    </source>
</reference>
<proteinExistence type="predicted"/>
<comment type="caution">
    <text evidence="1">The sequence shown here is derived from an EMBL/GenBank/DDBJ whole genome shotgun (WGS) entry which is preliminary data.</text>
</comment>
<protein>
    <submittedName>
        <fullName evidence="1">Uncharacterized protein</fullName>
    </submittedName>
</protein>
<evidence type="ECO:0000313" key="1">
    <source>
        <dbReference type="EMBL" id="KAI2387782.1"/>
    </source>
</evidence>
<dbReference type="EMBL" id="JALBCA010000036">
    <property type="protein sequence ID" value="KAI2387782.1"/>
    <property type="molecule type" value="Genomic_DNA"/>
</dbReference>
<gene>
    <name evidence="1" type="ORF">LOY88_002927</name>
</gene>
<sequence>MKPVPESPSNIVKRYEEQQASRVALEEGSSLYQGRISDQQEPSVLPSSSKAAPVKHVEFDSNRPPDAPSTFLSHTTQGRDLDRDSEDELTDEDMTIERPSLHGPVESQSNVPLLKEDRRGRQESATFAGSADGRGVSGASRRSSFRSKTPDYDATRATRRKYIIASFFLVLSLISFTVQTQTAVYIQQVLGWDKPYCMLYMTHGSWVCLWPVQLLILRIQKRHMSWAAFWRRHVYLLRTTAQMVESQDLHLSARESHKSPIAYIIKTTAFVTSALTIAGGSWYVAVNLTTGSDLTAIYNCSAFFAYAFSIPLLNDKLRFDKVFSVGIAIIGVVIVAYGGGHPSGAPSESEAEKASNRTLGNLIIGAGSVLYGLYEVLYKRFACPPEGTSPGRGVIFANTFGSLIGAFTLLVLWIPLPLLHMLGWEKFEWPQGQAKWLLFVSTLSNATFSGSFLVLISLTSPVLSSVAALLTIFIVALVDWKLNNKQISGASITGGILIIIAFLLLSWSTYRELDEERRRRLEEEGSDTDSDE</sequence>
<accession>A0ACB8UY96</accession>